<dbReference type="InterPro" id="IPR038404">
    <property type="entry name" value="TRAP_DctP_sf"/>
</dbReference>
<evidence type="ECO:0000256" key="1">
    <source>
        <dbReference type="ARBA" id="ARBA00022729"/>
    </source>
</evidence>
<dbReference type="PANTHER" id="PTHR33376">
    <property type="match status" value="1"/>
</dbReference>
<dbReference type="CDD" id="cd13666">
    <property type="entry name" value="PBP2_TRAP_DctP_like_1"/>
    <property type="match status" value="1"/>
</dbReference>
<dbReference type="SUPFAM" id="SSF53850">
    <property type="entry name" value="Periplasmic binding protein-like II"/>
    <property type="match status" value="1"/>
</dbReference>
<dbReference type="Proteomes" id="UP000541421">
    <property type="component" value="Unassembled WGS sequence"/>
</dbReference>
<keyword evidence="4" id="KW-1185">Reference proteome</keyword>
<comment type="caution">
    <text evidence="3">The sequence shown here is derived from an EMBL/GenBank/DDBJ whole genome shotgun (WGS) entry which is preliminary data.</text>
</comment>
<protein>
    <submittedName>
        <fullName evidence="3">C4-dicarboxylate TRAP transporter substrate-binding protein</fullName>
    </submittedName>
</protein>
<accession>A0A7Y4LAP2</accession>
<dbReference type="GO" id="GO:0055085">
    <property type="term" value="P:transmembrane transport"/>
    <property type="evidence" value="ECO:0007669"/>
    <property type="project" value="InterPro"/>
</dbReference>
<dbReference type="Pfam" id="PF03480">
    <property type="entry name" value="DctP"/>
    <property type="match status" value="1"/>
</dbReference>
<evidence type="ECO:0000313" key="3">
    <source>
        <dbReference type="EMBL" id="NOL50043.1"/>
    </source>
</evidence>
<name>A0A7Y4LAP2_9BURK</name>
<reference evidence="3 4" key="1">
    <citation type="submission" date="2020-05" db="EMBL/GenBank/DDBJ databases">
        <authorList>
            <person name="Niu N."/>
        </authorList>
    </citation>
    <scope>NUCLEOTIDE SEQUENCE [LARGE SCALE GENOMIC DNA]</scope>
    <source>
        <strain evidence="3 4">LMG10982</strain>
    </source>
</reference>
<feature type="signal peptide" evidence="2">
    <location>
        <begin position="1"/>
        <end position="23"/>
    </location>
</feature>
<evidence type="ECO:0000256" key="2">
    <source>
        <dbReference type="SAM" id="SignalP"/>
    </source>
</evidence>
<dbReference type="NCBIfam" id="NF037995">
    <property type="entry name" value="TRAP_S1"/>
    <property type="match status" value="1"/>
</dbReference>
<dbReference type="RefSeq" id="WP_171589030.1">
    <property type="nucleotide sequence ID" value="NZ_JABGBO010000008.1"/>
</dbReference>
<dbReference type="PANTHER" id="PTHR33376:SF5">
    <property type="entry name" value="EXTRACYTOPLASMIC SOLUTE RECEPTOR PROTEIN"/>
    <property type="match status" value="1"/>
</dbReference>
<dbReference type="AlphaFoldDB" id="A0A7Y4LAP2"/>
<dbReference type="InterPro" id="IPR018389">
    <property type="entry name" value="DctP_fam"/>
</dbReference>
<sequence length="374" mass="41364">MNKWHKLLASALATVAFTSSALAAKNFNANVLYDQKHPFTNYGYLKWADYVKQISGGNLNPKVFTGTVLLAANAALKGLRDNVVQVAHHPAIYTPSDLPVANAVQELGFNFDNQMATIAAVTEFSMNNPVQLAEWKKAGIVYLGAYATSPYVLFCRQPVNSLADLKGKRIRTAGSVVAEWVGSIGGNAINVSSSEMYSGLDRGSLDCASNSPLDLTARSLWEVAPYTVLVPTGVYWSGPLWGFNKKFWKSLSEQEKQWFKEASAYSMANIVINYKKEDTAAIDFARSKGKSVIDAPADIMDSVKKFRESSLKDAYTKAEERYKIKDAKATLDDFVATYNKWVDLLKDKNVDDIEAMKSVFMTEIFDKLPSNYGE</sequence>
<evidence type="ECO:0000313" key="4">
    <source>
        <dbReference type="Proteomes" id="UP000541421"/>
    </source>
</evidence>
<feature type="chain" id="PRO_5031475010" evidence="2">
    <location>
        <begin position="24"/>
        <end position="374"/>
    </location>
</feature>
<gene>
    <name evidence="3" type="ORF">HKX40_07840</name>
</gene>
<organism evidence="3 4">
    <name type="scientific">Pelistega europaea</name>
    <dbReference type="NCBI Taxonomy" id="106147"/>
    <lineage>
        <taxon>Bacteria</taxon>
        <taxon>Pseudomonadati</taxon>
        <taxon>Pseudomonadota</taxon>
        <taxon>Betaproteobacteria</taxon>
        <taxon>Burkholderiales</taxon>
        <taxon>Alcaligenaceae</taxon>
        <taxon>Pelistega</taxon>
    </lineage>
</organism>
<dbReference type="Gene3D" id="3.40.190.170">
    <property type="entry name" value="Bacterial extracellular solute-binding protein, family 7"/>
    <property type="match status" value="1"/>
</dbReference>
<proteinExistence type="predicted"/>
<keyword evidence="1 2" id="KW-0732">Signal</keyword>
<dbReference type="EMBL" id="JABGBO010000008">
    <property type="protein sequence ID" value="NOL50043.1"/>
    <property type="molecule type" value="Genomic_DNA"/>
</dbReference>